<dbReference type="EMBL" id="FNAL01000010">
    <property type="protein sequence ID" value="SDD84547.1"/>
    <property type="molecule type" value="Genomic_DNA"/>
</dbReference>
<evidence type="ECO:0000313" key="4">
    <source>
        <dbReference type="Proteomes" id="UP001156645"/>
    </source>
</evidence>
<dbReference type="GO" id="GO:0003676">
    <property type="term" value="F:nucleic acid binding"/>
    <property type="evidence" value="ECO:0007669"/>
    <property type="project" value="InterPro"/>
</dbReference>
<name>A0A1G6Y4A6_9GAMM</name>
<sequence length="432" mass="49776">MVYNNLFQALEKIDQAATEEASNTKYGFNIFSILRRDDEEVGLHSKFLAELLSPTGSHGMDAFQKLFIDQVVNVAFKNKDEKRLPLCLNQPYTCQTEVAITNSGRIDIILKNNENIIVVENKINAYDQRAQLQRYYEACRNMNYEPENIYILYLNKYGDPVSTYSKGNLKDSDFAQISYKEDVANWLDACIIEAKPYPHIEHTLLQYRRLVGKLTGDTRSAKMKQAHIELLYQKDNFKLAHELSESLVSFQIDLQKKLWQELQEVLKKKGYDFNFCDENLQLCDRNKKIKNYYKPQKPSRKYGIQCKIGSLEEYDINCFIQVYKNVYFGMISSREGRPIGYPSSLNNLATQIGSLNIPIVGNTKEWALGGDLKPTQPIQFDKIKSLYKIANNNDRAQWIEQTTDEIVSFIESVKSLGLIDVHSATDTSHNTV</sequence>
<dbReference type="RefSeq" id="WP_093070104.1">
    <property type="nucleotide sequence ID" value="NZ_BSOK01000041.1"/>
</dbReference>
<accession>A0A1G6Y4A6</accession>
<proteinExistence type="predicted"/>
<keyword evidence="4" id="KW-1185">Reference proteome</keyword>
<protein>
    <submittedName>
        <fullName evidence="2">PD-(D/E)XK nuclease superfamily protein</fullName>
    </submittedName>
</protein>
<gene>
    <name evidence="1" type="ORF">GCM10007915_18080</name>
    <name evidence="2" type="ORF">SAMN05660405_01533</name>
</gene>
<evidence type="ECO:0000313" key="1">
    <source>
        <dbReference type="EMBL" id="GLR29569.1"/>
    </source>
</evidence>
<evidence type="ECO:0000313" key="3">
    <source>
        <dbReference type="Proteomes" id="UP000198501"/>
    </source>
</evidence>
<dbReference type="EMBL" id="BSOK01000041">
    <property type="protein sequence ID" value="GLR29569.1"/>
    <property type="molecule type" value="Genomic_DNA"/>
</dbReference>
<dbReference type="Gene3D" id="3.40.1350.10">
    <property type="match status" value="1"/>
</dbReference>
<reference evidence="2 3" key="2">
    <citation type="submission" date="2016-10" db="EMBL/GenBank/DDBJ databases">
        <authorList>
            <person name="de Groot N.N."/>
        </authorList>
    </citation>
    <scope>NUCLEOTIDE SEQUENCE [LARGE SCALE GENOMIC DNA]</scope>
    <source>
        <strain evidence="2 3">DSM 23406</strain>
    </source>
</reference>
<reference evidence="1" key="1">
    <citation type="journal article" date="2014" name="Int. J. Syst. Evol. Microbiol.">
        <title>Complete genome of a new Firmicutes species belonging to the dominant human colonic microbiota ('Ruminococcus bicirculans') reveals two chromosomes and a selective capacity to utilize plant glucans.</title>
        <authorList>
            <consortium name="NISC Comparative Sequencing Program"/>
            <person name="Wegmann U."/>
            <person name="Louis P."/>
            <person name="Goesmann A."/>
            <person name="Henrissat B."/>
            <person name="Duncan S.H."/>
            <person name="Flint H.J."/>
        </authorList>
    </citation>
    <scope>NUCLEOTIDE SEQUENCE</scope>
    <source>
        <strain evidence="1">NBRC 103191</strain>
    </source>
</reference>
<reference evidence="4" key="3">
    <citation type="journal article" date="2019" name="Int. J. Syst. Evol. Microbiol.">
        <title>The Global Catalogue of Microorganisms (GCM) 10K type strain sequencing project: providing services to taxonomists for standard genome sequencing and annotation.</title>
        <authorList>
            <consortium name="The Broad Institute Genomics Platform"/>
            <consortium name="The Broad Institute Genome Sequencing Center for Infectious Disease"/>
            <person name="Wu L."/>
            <person name="Ma J."/>
        </authorList>
    </citation>
    <scope>NUCLEOTIDE SEQUENCE [LARGE SCALE GENOMIC DNA]</scope>
    <source>
        <strain evidence="4">NBRC 103191</strain>
    </source>
</reference>
<dbReference type="Pfam" id="PF14281">
    <property type="entry name" value="PDDEXK_4"/>
    <property type="match status" value="1"/>
</dbReference>
<evidence type="ECO:0000313" key="2">
    <source>
        <dbReference type="EMBL" id="SDD84547.1"/>
    </source>
</evidence>
<dbReference type="AlphaFoldDB" id="A0A1G6Y4A6"/>
<reference evidence="1" key="4">
    <citation type="submission" date="2023-01" db="EMBL/GenBank/DDBJ databases">
        <title>Draft genome sequence of Psychrobacter pacificensis strain NBRC 103191.</title>
        <authorList>
            <person name="Sun Q."/>
            <person name="Mori K."/>
        </authorList>
    </citation>
    <scope>NUCLEOTIDE SEQUENCE</scope>
    <source>
        <strain evidence="1">NBRC 103191</strain>
    </source>
</reference>
<organism evidence="2 3">
    <name type="scientific">Psychrobacter pacificensis</name>
    <dbReference type="NCBI Taxonomy" id="112002"/>
    <lineage>
        <taxon>Bacteria</taxon>
        <taxon>Pseudomonadati</taxon>
        <taxon>Pseudomonadota</taxon>
        <taxon>Gammaproteobacteria</taxon>
        <taxon>Moraxellales</taxon>
        <taxon>Moraxellaceae</taxon>
        <taxon>Psychrobacter</taxon>
    </lineage>
</organism>
<dbReference type="InterPro" id="IPR011856">
    <property type="entry name" value="tRNA_endonuc-like_dom_sf"/>
</dbReference>
<dbReference type="Proteomes" id="UP000198501">
    <property type="component" value="Unassembled WGS sequence"/>
</dbReference>
<dbReference type="InterPro" id="IPR029470">
    <property type="entry name" value="PDDEXK_4"/>
</dbReference>
<dbReference type="Proteomes" id="UP001156645">
    <property type="component" value="Unassembled WGS sequence"/>
</dbReference>